<dbReference type="EMBL" id="VTPC01091141">
    <property type="protein sequence ID" value="KAF2879556.1"/>
    <property type="molecule type" value="Genomic_DNA"/>
</dbReference>
<keyword evidence="3" id="KW-1185">Reference proteome</keyword>
<dbReference type="InterPro" id="IPR036273">
    <property type="entry name" value="CRAL/TRIO_N_dom_sf"/>
</dbReference>
<dbReference type="Proteomes" id="UP000801492">
    <property type="component" value="Unassembled WGS sequence"/>
</dbReference>
<evidence type="ECO:0000313" key="2">
    <source>
        <dbReference type="EMBL" id="KAF2879556.1"/>
    </source>
</evidence>
<dbReference type="Pfam" id="PF00650">
    <property type="entry name" value="CRAL_TRIO"/>
    <property type="match status" value="1"/>
</dbReference>
<dbReference type="PROSITE" id="PS50191">
    <property type="entry name" value="CRAL_TRIO"/>
    <property type="match status" value="1"/>
</dbReference>
<reference evidence="2" key="1">
    <citation type="submission" date="2019-08" db="EMBL/GenBank/DDBJ databases">
        <title>The genome of the North American firefly Photinus pyralis.</title>
        <authorList>
            <consortium name="Photinus pyralis genome working group"/>
            <person name="Fallon T.R."/>
            <person name="Sander Lower S.E."/>
            <person name="Weng J.-K."/>
        </authorList>
    </citation>
    <scope>NUCLEOTIDE SEQUENCE</scope>
    <source>
        <strain evidence="2">TRF0915ILg1</strain>
        <tissue evidence="2">Whole body</tissue>
    </source>
</reference>
<sequence length="303" mass="35691">KMSLFQCTEEEKQKILGFHRKTQKQIDEDAENLQNWMKKQAHFPEILDKDIIGRFLALHKFRIQETKEILDNYYTIRSLLPEFYEKNVNDPDIKKIMDIAYHIPLPKLTKDLHRVIVSKFTGKDMDDFDSVAYMIYAVNVGEVRLREDYFLYHVFIFDFEGVKADLLLKFTPTFMKRAALISEKVFTTRPHGIHFINAPSYVNSFLNLLKTILKPKLASRMHVHSDMESLREALGKNVLPIDYGGEEKSLAELNDLWKQKLLEYEDVFESNRKVRVDENLRIGKSLNTEFYGIEGNFKKLEID</sequence>
<evidence type="ECO:0000259" key="1">
    <source>
        <dbReference type="PROSITE" id="PS50191"/>
    </source>
</evidence>
<comment type="caution">
    <text evidence="2">The sequence shown here is derived from an EMBL/GenBank/DDBJ whole genome shotgun (WGS) entry which is preliminary data.</text>
</comment>
<proteinExistence type="predicted"/>
<feature type="non-terminal residue" evidence="2">
    <location>
        <position position="303"/>
    </location>
</feature>
<dbReference type="SUPFAM" id="SSF52087">
    <property type="entry name" value="CRAL/TRIO domain"/>
    <property type="match status" value="1"/>
</dbReference>
<dbReference type="AlphaFoldDB" id="A0A8K0FYH6"/>
<accession>A0A8K0FYH6</accession>
<dbReference type="PRINTS" id="PR00180">
    <property type="entry name" value="CRETINALDHBP"/>
</dbReference>
<dbReference type="SUPFAM" id="SSF46938">
    <property type="entry name" value="CRAL/TRIO N-terminal domain"/>
    <property type="match status" value="1"/>
</dbReference>
<dbReference type="Gene3D" id="3.40.525.10">
    <property type="entry name" value="CRAL-TRIO lipid binding domain"/>
    <property type="match status" value="1"/>
</dbReference>
<protein>
    <recommendedName>
        <fullName evidence="1">CRAL-TRIO domain-containing protein</fullName>
    </recommendedName>
</protein>
<dbReference type="PANTHER" id="PTHR10174:SF222">
    <property type="entry name" value="GH10083P-RELATED"/>
    <property type="match status" value="1"/>
</dbReference>
<dbReference type="CDD" id="cd00170">
    <property type="entry name" value="SEC14"/>
    <property type="match status" value="1"/>
</dbReference>
<dbReference type="InterPro" id="IPR001251">
    <property type="entry name" value="CRAL-TRIO_dom"/>
</dbReference>
<dbReference type="InterPro" id="IPR036865">
    <property type="entry name" value="CRAL-TRIO_dom_sf"/>
</dbReference>
<dbReference type="PANTHER" id="PTHR10174">
    <property type="entry name" value="ALPHA-TOCOPHEROL TRANSFER PROTEIN-RELATED"/>
    <property type="match status" value="1"/>
</dbReference>
<dbReference type="SMART" id="SM00516">
    <property type="entry name" value="SEC14"/>
    <property type="match status" value="1"/>
</dbReference>
<name>A0A8K0FYH6_IGNLU</name>
<gene>
    <name evidence="2" type="ORF">ILUMI_26617</name>
</gene>
<feature type="domain" description="CRAL-TRIO" evidence="1">
    <location>
        <begin position="89"/>
        <end position="251"/>
    </location>
</feature>
<dbReference type="GO" id="GO:0016020">
    <property type="term" value="C:membrane"/>
    <property type="evidence" value="ECO:0007669"/>
    <property type="project" value="TreeGrafter"/>
</dbReference>
<dbReference type="GO" id="GO:1902936">
    <property type="term" value="F:phosphatidylinositol bisphosphate binding"/>
    <property type="evidence" value="ECO:0007669"/>
    <property type="project" value="TreeGrafter"/>
</dbReference>
<organism evidence="2 3">
    <name type="scientific">Ignelater luminosus</name>
    <name type="common">Cucubano</name>
    <name type="synonym">Pyrophorus luminosus</name>
    <dbReference type="NCBI Taxonomy" id="2038154"/>
    <lineage>
        <taxon>Eukaryota</taxon>
        <taxon>Metazoa</taxon>
        <taxon>Ecdysozoa</taxon>
        <taxon>Arthropoda</taxon>
        <taxon>Hexapoda</taxon>
        <taxon>Insecta</taxon>
        <taxon>Pterygota</taxon>
        <taxon>Neoptera</taxon>
        <taxon>Endopterygota</taxon>
        <taxon>Coleoptera</taxon>
        <taxon>Polyphaga</taxon>
        <taxon>Elateriformia</taxon>
        <taxon>Elateroidea</taxon>
        <taxon>Elateridae</taxon>
        <taxon>Agrypninae</taxon>
        <taxon>Pyrophorini</taxon>
        <taxon>Ignelater</taxon>
    </lineage>
</organism>
<evidence type="ECO:0000313" key="3">
    <source>
        <dbReference type="Proteomes" id="UP000801492"/>
    </source>
</evidence>
<dbReference type="OrthoDB" id="6575879at2759"/>